<evidence type="ECO:0000256" key="2">
    <source>
        <dbReference type="ARBA" id="ARBA00022490"/>
    </source>
</evidence>
<comment type="subcellular location">
    <subcellularLocation>
        <location evidence="1">Cytoplasm</location>
    </subcellularLocation>
</comment>
<dbReference type="OrthoDB" id="120290at2"/>
<sequence>MEQLDFDYTASTPPVTRTLVGVVGSGDLEVLVEPGQSGRTRIRVTTSVDGFAATWRAQLDRVFADTALPALDIEINDFGATPGVVGMRLAQALDTLADARQQSKS</sequence>
<dbReference type="RefSeq" id="WP_148816638.1">
    <property type="nucleotide sequence ID" value="NZ_CP043046.1"/>
</dbReference>
<dbReference type="GO" id="GO:0005737">
    <property type="term" value="C:cytoplasm"/>
    <property type="evidence" value="ECO:0007669"/>
    <property type="project" value="UniProtKB-SubCell"/>
</dbReference>
<keyword evidence="3 5" id="KW-0597">Phosphoprotein</keyword>
<evidence type="ECO:0000256" key="3">
    <source>
        <dbReference type="ARBA" id="ARBA00022553"/>
    </source>
</evidence>
<proteinExistence type="inferred from homology"/>
<evidence type="ECO:0000256" key="1">
    <source>
        <dbReference type="ARBA" id="ARBA00004496"/>
    </source>
</evidence>
<dbReference type="HAMAP" id="MF_00710">
    <property type="entry name" value="Malonate_deCO2ase_dsu"/>
    <property type="match status" value="1"/>
</dbReference>
<evidence type="ECO:0000256" key="4">
    <source>
        <dbReference type="NCBIfam" id="TIGR03130"/>
    </source>
</evidence>
<dbReference type="NCBIfam" id="NF002293">
    <property type="entry name" value="PRK01220.1"/>
    <property type="match status" value="1"/>
</dbReference>
<evidence type="ECO:0000313" key="7">
    <source>
        <dbReference type="Proteomes" id="UP000325161"/>
    </source>
</evidence>
<dbReference type="EMBL" id="CP043046">
    <property type="protein sequence ID" value="QEI07591.1"/>
    <property type="molecule type" value="Genomic_DNA"/>
</dbReference>
<evidence type="ECO:0000313" key="6">
    <source>
        <dbReference type="EMBL" id="QEI07591.1"/>
    </source>
</evidence>
<feature type="modified residue" description="O-(phosphoribosyl dephospho-coenzyme A)serine" evidence="5">
    <location>
        <position position="25"/>
    </location>
</feature>
<gene>
    <name evidence="6" type="ORF">FXN63_18410</name>
</gene>
<keyword evidence="2" id="KW-0963">Cytoplasm</keyword>
<comment type="PTM">
    <text evidence="5">Covalently binds the prosthetic group of malonate decarboxylase.</text>
</comment>
<evidence type="ECO:0000256" key="5">
    <source>
        <dbReference type="PIRSR" id="PIRSR609662-50"/>
    </source>
</evidence>
<dbReference type="InterPro" id="IPR023439">
    <property type="entry name" value="Mal_deCO2ase/Cit_lyase_ACP"/>
</dbReference>
<protein>
    <recommendedName>
        <fullName evidence="4">Malonate decarboxylase acyl carrier protein</fullName>
    </recommendedName>
</protein>
<dbReference type="InterPro" id="IPR009662">
    <property type="entry name" value="Malonate_deCO2ase_dsu"/>
</dbReference>
<dbReference type="KEGG" id="pacr:FXN63_18410"/>
<keyword evidence="7" id="KW-1185">Reference proteome</keyword>
<name>A0A5C0B464_9BURK</name>
<dbReference type="NCBIfam" id="TIGR03130">
    <property type="entry name" value="malonate_delta"/>
    <property type="match status" value="1"/>
</dbReference>
<dbReference type="Pfam" id="PF06857">
    <property type="entry name" value="ACP"/>
    <property type="match status" value="1"/>
</dbReference>
<accession>A0A5C0B464</accession>
<dbReference type="AlphaFoldDB" id="A0A5C0B464"/>
<dbReference type="Proteomes" id="UP000325161">
    <property type="component" value="Chromosome"/>
</dbReference>
<reference evidence="6 7" key="1">
    <citation type="submission" date="2019-08" db="EMBL/GenBank/DDBJ databases">
        <title>Amphibian skin-associated Pigmentiphaga: genome sequence and occurrence across geography and hosts.</title>
        <authorList>
            <person name="Bletz M.C."/>
            <person name="Bunk B."/>
            <person name="Sproeer C."/>
            <person name="Biwer P."/>
            <person name="Reiter S."/>
            <person name="Rabemananjara F.C.E."/>
            <person name="Schulz S."/>
            <person name="Overmann J."/>
            <person name="Vences M."/>
        </authorList>
    </citation>
    <scope>NUCLEOTIDE SEQUENCE [LARGE SCALE GENOMIC DNA]</scope>
    <source>
        <strain evidence="6 7">Mada1488</strain>
    </source>
</reference>
<organism evidence="6 7">
    <name type="scientific">Pigmentiphaga aceris</name>
    <dbReference type="NCBI Taxonomy" id="1940612"/>
    <lineage>
        <taxon>Bacteria</taxon>
        <taxon>Pseudomonadati</taxon>
        <taxon>Pseudomonadota</taxon>
        <taxon>Betaproteobacteria</taxon>
        <taxon>Burkholderiales</taxon>
        <taxon>Alcaligenaceae</taxon>
        <taxon>Pigmentiphaga</taxon>
    </lineage>
</organism>